<protein>
    <submittedName>
        <fullName evidence="2">Uncharacterized protein</fullName>
    </submittedName>
</protein>
<feature type="compositionally biased region" description="Low complexity" evidence="1">
    <location>
        <begin position="13"/>
        <end position="25"/>
    </location>
</feature>
<evidence type="ECO:0000256" key="1">
    <source>
        <dbReference type="SAM" id="MobiDB-lite"/>
    </source>
</evidence>
<sequence>METGTFPRKSLRASGTTSPTSASSGNWTKIRMAKSVERR</sequence>
<proteinExistence type="predicted"/>
<dbReference type="AlphaFoldDB" id="A0A0E9UE07"/>
<reference evidence="2" key="1">
    <citation type="submission" date="2014-11" db="EMBL/GenBank/DDBJ databases">
        <authorList>
            <person name="Amaro Gonzalez C."/>
        </authorList>
    </citation>
    <scope>NUCLEOTIDE SEQUENCE</scope>
</reference>
<dbReference type="EMBL" id="GBXM01044556">
    <property type="protein sequence ID" value="JAH64021.1"/>
    <property type="molecule type" value="Transcribed_RNA"/>
</dbReference>
<name>A0A0E9UE07_ANGAN</name>
<accession>A0A0E9UE07</accession>
<organism evidence="2">
    <name type="scientific">Anguilla anguilla</name>
    <name type="common">European freshwater eel</name>
    <name type="synonym">Muraena anguilla</name>
    <dbReference type="NCBI Taxonomy" id="7936"/>
    <lineage>
        <taxon>Eukaryota</taxon>
        <taxon>Metazoa</taxon>
        <taxon>Chordata</taxon>
        <taxon>Craniata</taxon>
        <taxon>Vertebrata</taxon>
        <taxon>Euteleostomi</taxon>
        <taxon>Actinopterygii</taxon>
        <taxon>Neopterygii</taxon>
        <taxon>Teleostei</taxon>
        <taxon>Anguilliformes</taxon>
        <taxon>Anguillidae</taxon>
        <taxon>Anguilla</taxon>
    </lineage>
</organism>
<feature type="region of interest" description="Disordered" evidence="1">
    <location>
        <begin position="1"/>
        <end position="39"/>
    </location>
</feature>
<evidence type="ECO:0000313" key="2">
    <source>
        <dbReference type="EMBL" id="JAH64021.1"/>
    </source>
</evidence>
<reference evidence="2" key="2">
    <citation type="journal article" date="2015" name="Fish Shellfish Immunol.">
        <title>Early steps in the European eel (Anguilla anguilla)-Vibrio vulnificus interaction in the gills: Role of the RtxA13 toxin.</title>
        <authorList>
            <person name="Callol A."/>
            <person name="Pajuelo D."/>
            <person name="Ebbesson L."/>
            <person name="Teles M."/>
            <person name="MacKenzie S."/>
            <person name="Amaro C."/>
        </authorList>
    </citation>
    <scope>NUCLEOTIDE SEQUENCE</scope>
</reference>